<protein>
    <submittedName>
        <fullName evidence="2">Uncharacterized protein</fullName>
    </submittedName>
</protein>
<feature type="region of interest" description="Disordered" evidence="1">
    <location>
        <begin position="64"/>
        <end position="147"/>
    </location>
</feature>
<evidence type="ECO:0000313" key="3">
    <source>
        <dbReference type="Proteomes" id="UP000823388"/>
    </source>
</evidence>
<dbReference type="Proteomes" id="UP000823388">
    <property type="component" value="Chromosome 5N"/>
</dbReference>
<feature type="compositionally biased region" description="Basic residues" evidence="1">
    <location>
        <begin position="122"/>
        <end position="142"/>
    </location>
</feature>
<dbReference type="EMBL" id="CM029046">
    <property type="protein sequence ID" value="KAG2588084.1"/>
    <property type="molecule type" value="Genomic_DNA"/>
</dbReference>
<evidence type="ECO:0000256" key="1">
    <source>
        <dbReference type="SAM" id="MobiDB-lite"/>
    </source>
</evidence>
<organism evidence="2 3">
    <name type="scientific">Panicum virgatum</name>
    <name type="common">Blackwell switchgrass</name>
    <dbReference type="NCBI Taxonomy" id="38727"/>
    <lineage>
        <taxon>Eukaryota</taxon>
        <taxon>Viridiplantae</taxon>
        <taxon>Streptophyta</taxon>
        <taxon>Embryophyta</taxon>
        <taxon>Tracheophyta</taxon>
        <taxon>Spermatophyta</taxon>
        <taxon>Magnoliopsida</taxon>
        <taxon>Liliopsida</taxon>
        <taxon>Poales</taxon>
        <taxon>Poaceae</taxon>
        <taxon>PACMAD clade</taxon>
        <taxon>Panicoideae</taxon>
        <taxon>Panicodae</taxon>
        <taxon>Paniceae</taxon>
        <taxon>Panicinae</taxon>
        <taxon>Panicum</taxon>
        <taxon>Panicum sect. Hiantes</taxon>
    </lineage>
</organism>
<proteinExistence type="predicted"/>
<comment type="caution">
    <text evidence="2">The sequence shown here is derived from an EMBL/GenBank/DDBJ whole genome shotgun (WGS) entry which is preliminary data.</text>
</comment>
<evidence type="ECO:0000313" key="2">
    <source>
        <dbReference type="EMBL" id="KAG2588084.1"/>
    </source>
</evidence>
<gene>
    <name evidence="2" type="ORF">PVAP13_5NG204981</name>
</gene>
<reference evidence="2" key="1">
    <citation type="submission" date="2020-05" db="EMBL/GenBank/DDBJ databases">
        <title>WGS assembly of Panicum virgatum.</title>
        <authorList>
            <person name="Lovell J.T."/>
            <person name="Jenkins J."/>
            <person name="Shu S."/>
            <person name="Juenger T.E."/>
            <person name="Schmutz J."/>
        </authorList>
    </citation>
    <scope>NUCLEOTIDE SEQUENCE</scope>
    <source>
        <strain evidence="2">AP13</strain>
    </source>
</reference>
<sequence length="172" mass="19002">MLSAASLHHLLTCSNQTKISVRSSRFAPQVFPDQPHLTLLTLSSCPASSISSSVITACSARNGVPVDRSLASPDHPRRHRPRRRRRRRQLHRGVGRGGGRGRRGGRGRVGHEQAHVPPIHGGLRRRRRRRRGRSGGGRRRRVRGDDPRDVKARLKVWAQAVALASAASRLGS</sequence>
<feature type="compositionally biased region" description="Basic residues" evidence="1">
    <location>
        <begin position="76"/>
        <end position="108"/>
    </location>
</feature>
<keyword evidence="3" id="KW-1185">Reference proteome</keyword>
<accession>A0A8T0RRS2</accession>
<name>A0A8T0RRS2_PANVG</name>
<dbReference type="AlphaFoldDB" id="A0A8T0RRS2"/>